<dbReference type="RefSeq" id="WP_124703342.1">
    <property type="nucleotide sequence ID" value="NZ_BGOW01000002.1"/>
</dbReference>
<dbReference type="PROSITE" id="PS00088">
    <property type="entry name" value="SOD_MN"/>
    <property type="match status" value="1"/>
</dbReference>
<proteinExistence type="inferred from homology"/>
<dbReference type="OrthoDB" id="9803125at2"/>
<dbReference type="EC" id="1.15.1.1" evidence="7"/>
<dbReference type="FunFam" id="1.10.287.990:FF:000002">
    <property type="entry name" value="Superoxide dismutase"/>
    <property type="match status" value="1"/>
</dbReference>
<dbReference type="PANTHER" id="PTHR42769:SF3">
    <property type="entry name" value="SUPEROXIDE DISMUTASE [FE] 2, CHLOROPLASTIC"/>
    <property type="match status" value="1"/>
</dbReference>
<gene>
    <name evidence="10" type="ORF">SFMTTN_0286</name>
</gene>
<dbReference type="AlphaFoldDB" id="A0A401JA31"/>
<dbReference type="FunFam" id="3.55.40.20:FF:000001">
    <property type="entry name" value="Superoxide dismutase"/>
    <property type="match status" value="1"/>
</dbReference>
<organism evidence="10 11">
    <name type="scientific">Sulfuriferula multivorans</name>
    <dbReference type="NCBI Taxonomy" id="1559896"/>
    <lineage>
        <taxon>Bacteria</taxon>
        <taxon>Pseudomonadati</taxon>
        <taxon>Pseudomonadota</taxon>
        <taxon>Betaproteobacteria</taxon>
        <taxon>Nitrosomonadales</taxon>
        <taxon>Sulfuricellaceae</taxon>
        <taxon>Sulfuriferula</taxon>
    </lineage>
</organism>
<feature type="domain" description="Manganese/iron superoxide dismutase N-terminal" evidence="8">
    <location>
        <begin position="3"/>
        <end position="82"/>
    </location>
</feature>
<feature type="binding site" evidence="6">
    <location>
        <position position="157"/>
    </location>
    <ligand>
        <name>Mn(2+)</name>
        <dbReference type="ChEBI" id="CHEBI:29035"/>
    </ligand>
</feature>
<dbReference type="PIRSF" id="PIRSF000349">
    <property type="entry name" value="SODismutase"/>
    <property type="match status" value="1"/>
</dbReference>
<name>A0A401JA31_9PROT</name>
<sequence>MIHELPALPYAKDALQPHISAETLEYHYGKHHQAYVTNLNNLIKGNEFESMTLEEIIKKSSGGVFNNAAQVWNHTFYWNCLSPNGGGEPSGALGDAIKAKWGSFDAFKEAFSKAAVGTFGSGWAWLVKTADGQIDIVSTSNAATPMTSGQKALMTCDVWEHAYYVDYRNARPKYVEAFWNLVNWKFVAQNFAS</sequence>
<feature type="binding site" evidence="6">
    <location>
        <position position="27"/>
    </location>
    <ligand>
        <name>Mn(2+)</name>
        <dbReference type="ChEBI" id="CHEBI:29035"/>
    </ligand>
</feature>
<feature type="domain" description="Manganese/iron superoxide dismutase C-terminal" evidence="9">
    <location>
        <begin position="89"/>
        <end position="190"/>
    </location>
</feature>
<evidence type="ECO:0000259" key="9">
    <source>
        <dbReference type="Pfam" id="PF02777"/>
    </source>
</evidence>
<evidence type="ECO:0000256" key="1">
    <source>
        <dbReference type="ARBA" id="ARBA00008714"/>
    </source>
</evidence>
<dbReference type="InterPro" id="IPR001189">
    <property type="entry name" value="Mn/Fe_SOD"/>
</dbReference>
<dbReference type="GO" id="GO:0004784">
    <property type="term" value="F:superoxide dismutase activity"/>
    <property type="evidence" value="ECO:0007669"/>
    <property type="project" value="UniProtKB-EC"/>
</dbReference>
<evidence type="ECO:0000256" key="2">
    <source>
        <dbReference type="ARBA" id="ARBA00022723"/>
    </source>
</evidence>
<dbReference type="PRINTS" id="PR01703">
    <property type="entry name" value="MNSODISMTASE"/>
</dbReference>
<reference evidence="10 11" key="1">
    <citation type="journal article" date="2019" name="Front. Microbiol.">
        <title>Genomes of Neutrophilic Sulfur-Oxidizing Chemolithoautotrophs Representing 9 Proteobacterial Species From 8 Genera.</title>
        <authorList>
            <person name="Watanabe T."/>
            <person name="Kojima H."/>
            <person name="Umezawa K."/>
            <person name="Hori C."/>
            <person name="Takasuka T.E."/>
            <person name="Kato Y."/>
            <person name="Fukui M."/>
        </authorList>
    </citation>
    <scope>NUCLEOTIDE SEQUENCE [LARGE SCALE GENOMIC DNA]</scope>
    <source>
        <strain evidence="10 11">TTN</strain>
    </source>
</reference>
<dbReference type="Gene3D" id="3.55.40.20">
    <property type="entry name" value="Iron/manganese superoxide dismutase, C-terminal domain"/>
    <property type="match status" value="1"/>
</dbReference>
<evidence type="ECO:0000259" key="8">
    <source>
        <dbReference type="Pfam" id="PF00081"/>
    </source>
</evidence>
<evidence type="ECO:0000313" key="10">
    <source>
        <dbReference type="EMBL" id="GBL44489.1"/>
    </source>
</evidence>
<keyword evidence="3 7" id="KW-0560">Oxidoreductase</keyword>
<feature type="binding site" evidence="6">
    <location>
        <position position="161"/>
    </location>
    <ligand>
        <name>Mn(2+)</name>
        <dbReference type="ChEBI" id="CHEBI:29035"/>
    </ligand>
</feature>
<dbReference type="InterPro" id="IPR019831">
    <property type="entry name" value="Mn/Fe_SOD_N"/>
</dbReference>
<accession>A0A401JA31</accession>
<keyword evidence="11" id="KW-1185">Reference proteome</keyword>
<dbReference type="Proteomes" id="UP000286806">
    <property type="component" value="Unassembled WGS sequence"/>
</dbReference>
<dbReference type="InterPro" id="IPR019833">
    <property type="entry name" value="Mn/Fe_SOD_BS"/>
</dbReference>
<dbReference type="Pfam" id="PF02777">
    <property type="entry name" value="Sod_Fe_C"/>
    <property type="match status" value="1"/>
</dbReference>
<dbReference type="InterPro" id="IPR036314">
    <property type="entry name" value="SOD_C_sf"/>
</dbReference>
<feature type="binding site" evidence="6">
    <location>
        <position position="74"/>
    </location>
    <ligand>
        <name>Mn(2+)</name>
        <dbReference type="ChEBI" id="CHEBI:29035"/>
    </ligand>
</feature>
<dbReference type="EMBL" id="BGOW01000002">
    <property type="protein sequence ID" value="GBL44489.1"/>
    <property type="molecule type" value="Genomic_DNA"/>
</dbReference>
<comment type="catalytic activity">
    <reaction evidence="5 7">
        <text>2 superoxide + 2 H(+) = H2O2 + O2</text>
        <dbReference type="Rhea" id="RHEA:20696"/>
        <dbReference type="ChEBI" id="CHEBI:15378"/>
        <dbReference type="ChEBI" id="CHEBI:15379"/>
        <dbReference type="ChEBI" id="CHEBI:16240"/>
        <dbReference type="ChEBI" id="CHEBI:18421"/>
        <dbReference type="EC" id="1.15.1.1"/>
    </reaction>
</comment>
<evidence type="ECO:0000256" key="5">
    <source>
        <dbReference type="ARBA" id="ARBA00049204"/>
    </source>
</evidence>
<evidence type="ECO:0000256" key="3">
    <source>
        <dbReference type="ARBA" id="ARBA00023002"/>
    </source>
</evidence>
<protein>
    <recommendedName>
        <fullName evidence="7">Superoxide dismutase</fullName>
        <ecNumber evidence="7">1.15.1.1</ecNumber>
    </recommendedName>
</protein>
<dbReference type="GO" id="GO:0046914">
    <property type="term" value="F:transition metal ion binding"/>
    <property type="evidence" value="ECO:0007669"/>
    <property type="project" value="UniProtKB-ARBA"/>
</dbReference>
<dbReference type="Pfam" id="PF00081">
    <property type="entry name" value="Sod_Fe_N"/>
    <property type="match status" value="1"/>
</dbReference>
<keyword evidence="2 6" id="KW-0479">Metal-binding</keyword>
<comment type="function">
    <text evidence="7">Destroys radicals which are normally produced within the cells and which are toxic to biological systems.</text>
</comment>
<evidence type="ECO:0000256" key="4">
    <source>
        <dbReference type="ARBA" id="ARBA00023004"/>
    </source>
</evidence>
<evidence type="ECO:0000256" key="6">
    <source>
        <dbReference type="PIRSR" id="PIRSR000349-1"/>
    </source>
</evidence>
<keyword evidence="4" id="KW-0408">Iron</keyword>
<dbReference type="SUPFAM" id="SSF54719">
    <property type="entry name" value="Fe,Mn superoxide dismutase (SOD), C-terminal domain"/>
    <property type="match status" value="1"/>
</dbReference>
<dbReference type="InterPro" id="IPR036324">
    <property type="entry name" value="Mn/Fe_SOD_N_sf"/>
</dbReference>
<comment type="similarity">
    <text evidence="1 7">Belongs to the iron/manganese superoxide dismutase family.</text>
</comment>
<dbReference type="PANTHER" id="PTHR42769">
    <property type="entry name" value="SUPEROXIDE DISMUTASE"/>
    <property type="match status" value="1"/>
</dbReference>
<evidence type="ECO:0000313" key="11">
    <source>
        <dbReference type="Proteomes" id="UP000286806"/>
    </source>
</evidence>
<dbReference type="GO" id="GO:0005737">
    <property type="term" value="C:cytoplasm"/>
    <property type="evidence" value="ECO:0007669"/>
    <property type="project" value="UniProtKB-ARBA"/>
</dbReference>
<dbReference type="Gene3D" id="1.10.287.990">
    <property type="entry name" value="Fe,Mn superoxide dismutase (SOD) domain"/>
    <property type="match status" value="1"/>
</dbReference>
<dbReference type="InterPro" id="IPR019832">
    <property type="entry name" value="Mn/Fe_SOD_C"/>
</dbReference>
<comment type="caution">
    <text evidence="10">The sequence shown here is derived from an EMBL/GenBank/DDBJ whole genome shotgun (WGS) entry which is preliminary data.</text>
</comment>
<dbReference type="SUPFAM" id="SSF46609">
    <property type="entry name" value="Fe,Mn superoxide dismutase (SOD), N-terminal domain"/>
    <property type="match status" value="1"/>
</dbReference>
<evidence type="ECO:0000256" key="7">
    <source>
        <dbReference type="RuleBase" id="RU000414"/>
    </source>
</evidence>